<dbReference type="PROSITE" id="PS51916">
    <property type="entry name" value="DEUBAD"/>
    <property type="match status" value="1"/>
</dbReference>
<evidence type="ECO:0000256" key="8">
    <source>
        <dbReference type="SAM" id="MobiDB-lite"/>
    </source>
</evidence>
<evidence type="ECO:0000256" key="2">
    <source>
        <dbReference type="ARBA" id="ARBA00022723"/>
    </source>
</evidence>
<dbReference type="AlphaFoldDB" id="A0A9W9F2Q8"/>
<evidence type="ECO:0000256" key="4">
    <source>
        <dbReference type="ARBA" id="ARBA00022833"/>
    </source>
</evidence>
<keyword evidence="6" id="KW-0804">Transcription</keyword>
<keyword evidence="7" id="KW-0539">Nucleus</keyword>
<feature type="compositionally biased region" description="Polar residues" evidence="8">
    <location>
        <begin position="390"/>
        <end position="402"/>
    </location>
</feature>
<dbReference type="OrthoDB" id="2289918at2759"/>
<comment type="subcellular location">
    <subcellularLocation>
        <location evidence="1">Nucleus</location>
    </subcellularLocation>
</comment>
<reference evidence="10" key="2">
    <citation type="journal article" date="2023" name="IMA Fungus">
        <title>Comparative genomic study of the Penicillium genus elucidates a diverse pangenome and 15 lateral gene transfer events.</title>
        <authorList>
            <person name="Petersen C."/>
            <person name="Sorensen T."/>
            <person name="Nielsen M.R."/>
            <person name="Sondergaard T.E."/>
            <person name="Sorensen J.L."/>
            <person name="Fitzpatrick D.A."/>
            <person name="Frisvad J.C."/>
            <person name="Nielsen K.L."/>
        </authorList>
    </citation>
    <scope>NUCLEOTIDE SEQUENCE</scope>
    <source>
        <strain evidence="10">IBT 34128</strain>
    </source>
</reference>
<dbReference type="InterPro" id="IPR028020">
    <property type="entry name" value="ASX_DEUBAD_dom"/>
</dbReference>
<organism evidence="10 11">
    <name type="scientific">Penicillium alfredii</name>
    <dbReference type="NCBI Taxonomy" id="1506179"/>
    <lineage>
        <taxon>Eukaryota</taxon>
        <taxon>Fungi</taxon>
        <taxon>Dikarya</taxon>
        <taxon>Ascomycota</taxon>
        <taxon>Pezizomycotina</taxon>
        <taxon>Eurotiomycetes</taxon>
        <taxon>Eurotiomycetidae</taxon>
        <taxon>Eurotiales</taxon>
        <taxon>Aspergillaceae</taxon>
        <taxon>Penicillium</taxon>
    </lineage>
</organism>
<dbReference type="GO" id="GO:0005634">
    <property type="term" value="C:nucleus"/>
    <property type="evidence" value="ECO:0007669"/>
    <property type="project" value="UniProtKB-SubCell"/>
</dbReference>
<proteinExistence type="predicted"/>
<dbReference type="EMBL" id="JAPMSZ010000009">
    <property type="protein sequence ID" value="KAJ5092392.1"/>
    <property type="molecule type" value="Genomic_DNA"/>
</dbReference>
<evidence type="ECO:0000256" key="3">
    <source>
        <dbReference type="ARBA" id="ARBA00022771"/>
    </source>
</evidence>
<dbReference type="GeneID" id="81396956"/>
<evidence type="ECO:0000256" key="1">
    <source>
        <dbReference type="ARBA" id="ARBA00004123"/>
    </source>
</evidence>
<keyword evidence="11" id="KW-1185">Reference proteome</keyword>
<feature type="region of interest" description="Disordered" evidence="8">
    <location>
        <begin position="263"/>
        <end position="457"/>
    </location>
</feature>
<reference evidence="10" key="1">
    <citation type="submission" date="2022-11" db="EMBL/GenBank/DDBJ databases">
        <authorList>
            <person name="Petersen C."/>
        </authorList>
    </citation>
    <scope>NUCLEOTIDE SEQUENCE</scope>
    <source>
        <strain evidence="10">IBT 34128</strain>
    </source>
</reference>
<feature type="domain" description="DEUBAD" evidence="9">
    <location>
        <begin position="68"/>
        <end position="188"/>
    </location>
</feature>
<dbReference type="Proteomes" id="UP001141434">
    <property type="component" value="Unassembled WGS sequence"/>
</dbReference>
<accession>A0A9W9F2Q8</accession>
<evidence type="ECO:0000256" key="6">
    <source>
        <dbReference type="ARBA" id="ARBA00023163"/>
    </source>
</evidence>
<feature type="compositionally biased region" description="Pro residues" evidence="8">
    <location>
        <begin position="109"/>
        <end position="123"/>
    </location>
</feature>
<keyword evidence="4" id="KW-0862">Zinc</keyword>
<dbReference type="Pfam" id="PF13919">
    <property type="entry name" value="ASXH"/>
    <property type="match status" value="1"/>
</dbReference>
<protein>
    <recommendedName>
        <fullName evidence="9">DEUBAD domain-containing protein</fullName>
    </recommendedName>
</protein>
<keyword evidence="3" id="KW-0863">Zinc-finger</keyword>
<name>A0A9W9F2Q8_9EURO</name>
<evidence type="ECO:0000313" key="10">
    <source>
        <dbReference type="EMBL" id="KAJ5092392.1"/>
    </source>
</evidence>
<evidence type="ECO:0000256" key="5">
    <source>
        <dbReference type="ARBA" id="ARBA00023015"/>
    </source>
</evidence>
<dbReference type="GO" id="GO:0008270">
    <property type="term" value="F:zinc ion binding"/>
    <property type="evidence" value="ECO:0007669"/>
    <property type="project" value="UniProtKB-KW"/>
</dbReference>
<comment type="caution">
    <text evidence="10">The sequence shown here is derived from an EMBL/GenBank/DDBJ whole genome shotgun (WGS) entry which is preliminary data.</text>
</comment>
<evidence type="ECO:0000256" key="7">
    <source>
        <dbReference type="ARBA" id="ARBA00023242"/>
    </source>
</evidence>
<gene>
    <name evidence="10" type="ORF">NUU61_007262</name>
</gene>
<sequence length="515" mass="57228">MARRKAVANGSTSRRSGWVISRSANAAEQLGPAMSPTKSRPGTPRERQTPRKAAARGPWSEERLLTSAKSRLIDLDLTKLLAKPEAWNLLNEDEKQEILALLPDNTHPNPEPSPENPDAGIPPLPEHFLRYSNNWRDSIRQFQIDLQNGRYDPEWLRRAEEAGRQREEGDFDNFKEREFEEFWGQKQKMDHSLLAGESSRVKLVTLIEAGVILPGDVWKFTHVFGRPPNRIVVEKEARISEIHGKNMTFVIPEGQRVFLSSLPTQGQDSKAPEQQKETKEDPDVGTDPAPTDADEEQKPAGQPNHQVLMVSPNEDSVSNGEGFKRTTPPPEPQPPAKRRRGLPPSNKNKPKQAPPDTNDKNEVNSVTPQPSPVRIAVEINSHRSPAVESSVPTEASADNTAENADGAENTAQAVAPPPANTEETEHTETNTPPSPPEPPTDSAPTPSPFLAATPGELVVPNISSPQALVNKILQIDGRMPNGRNPNSWKEIRCYRKNQDMGSLWDVRQAWFFKQK</sequence>
<dbReference type="InterPro" id="IPR044867">
    <property type="entry name" value="DEUBAD_dom"/>
</dbReference>
<dbReference type="RefSeq" id="XP_056510587.1">
    <property type="nucleotide sequence ID" value="XM_056657787.1"/>
</dbReference>
<keyword evidence="2" id="KW-0479">Metal-binding</keyword>
<evidence type="ECO:0000259" key="9">
    <source>
        <dbReference type="PROSITE" id="PS51916"/>
    </source>
</evidence>
<feature type="compositionally biased region" description="Basic and acidic residues" evidence="8">
    <location>
        <begin position="270"/>
        <end position="282"/>
    </location>
</feature>
<evidence type="ECO:0000313" key="11">
    <source>
        <dbReference type="Proteomes" id="UP001141434"/>
    </source>
</evidence>
<feature type="region of interest" description="Disordered" evidence="8">
    <location>
        <begin position="1"/>
        <end position="61"/>
    </location>
</feature>
<feature type="region of interest" description="Disordered" evidence="8">
    <location>
        <begin position="103"/>
        <end position="123"/>
    </location>
</feature>
<keyword evidence="5" id="KW-0805">Transcription regulation</keyword>
<feature type="compositionally biased region" description="Pro residues" evidence="8">
    <location>
        <begin position="432"/>
        <end position="447"/>
    </location>
</feature>